<evidence type="ECO:0000259" key="5">
    <source>
        <dbReference type="SMART" id="SM00421"/>
    </source>
</evidence>
<protein>
    <recommendedName>
        <fullName evidence="5">HTH luxR-type domain-containing protein</fullName>
    </recommendedName>
</protein>
<dbReference type="SUPFAM" id="SSF88946">
    <property type="entry name" value="Sigma2 domain of RNA polymerase sigma factors"/>
    <property type="match status" value="1"/>
</dbReference>
<dbReference type="Gene3D" id="1.10.1740.10">
    <property type="match status" value="1"/>
</dbReference>
<dbReference type="RefSeq" id="WP_296943947.1">
    <property type="nucleotide sequence ID" value="NZ_LT599032.1"/>
</dbReference>
<accession>A0A212K3C4</accession>
<evidence type="ECO:0000256" key="1">
    <source>
        <dbReference type="ARBA" id="ARBA00010641"/>
    </source>
</evidence>
<dbReference type="GO" id="GO:0016987">
    <property type="term" value="F:sigma factor activity"/>
    <property type="evidence" value="ECO:0007669"/>
    <property type="project" value="UniProtKB-KW"/>
</dbReference>
<dbReference type="GO" id="GO:0003677">
    <property type="term" value="F:DNA binding"/>
    <property type="evidence" value="ECO:0007669"/>
    <property type="project" value="InterPro"/>
</dbReference>
<dbReference type="GO" id="GO:0006352">
    <property type="term" value="P:DNA-templated transcription initiation"/>
    <property type="evidence" value="ECO:0007669"/>
    <property type="project" value="InterPro"/>
</dbReference>
<organism evidence="6">
    <name type="scientific">uncultured Dysgonomonas sp</name>
    <dbReference type="NCBI Taxonomy" id="206096"/>
    <lineage>
        <taxon>Bacteria</taxon>
        <taxon>Pseudomonadati</taxon>
        <taxon>Bacteroidota</taxon>
        <taxon>Bacteroidia</taxon>
        <taxon>Bacteroidales</taxon>
        <taxon>Dysgonomonadaceae</taxon>
        <taxon>Dysgonomonas</taxon>
        <taxon>environmental samples</taxon>
    </lineage>
</organism>
<dbReference type="InterPro" id="IPR013249">
    <property type="entry name" value="RNA_pol_sigma70_r4_t2"/>
</dbReference>
<dbReference type="PANTHER" id="PTHR43133">
    <property type="entry name" value="RNA POLYMERASE ECF-TYPE SIGMA FACTO"/>
    <property type="match status" value="1"/>
</dbReference>
<keyword evidence="3" id="KW-0731">Sigma factor</keyword>
<dbReference type="PANTHER" id="PTHR43133:SF46">
    <property type="entry name" value="RNA POLYMERASE SIGMA-70 FACTOR ECF SUBFAMILY"/>
    <property type="match status" value="1"/>
</dbReference>
<name>A0A212K3C4_9BACT</name>
<feature type="domain" description="HTH luxR-type" evidence="5">
    <location>
        <begin position="132"/>
        <end position="190"/>
    </location>
</feature>
<dbReference type="SMART" id="SM00421">
    <property type="entry name" value="HTH_LUXR"/>
    <property type="match status" value="1"/>
</dbReference>
<reference evidence="6" key="1">
    <citation type="submission" date="2016-04" db="EMBL/GenBank/DDBJ databases">
        <authorList>
            <person name="Evans L.H."/>
            <person name="Alamgir A."/>
            <person name="Owens N."/>
            <person name="Weber N.D."/>
            <person name="Virtaneva K."/>
            <person name="Barbian K."/>
            <person name="Babar A."/>
            <person name="Rosenke K."/>
        </authorList>
    </citation>
    <scope>NUCLEOTIDE SEQUENCE</scope>
    <source>
        <strain evidence="6">86-1</strain>
    </source>
</reference>
<dbReference type="CDD" id="cd06171">
    <property type="entry name" value="Sigma70_r4"/>
    <property type="match status" value="1"/>
</dbReference>
<dbReference type="InterPro" id="IPR007627">
    <property type="entry name" value="RNA_pol_sigma70_r2"/>
</dbReference>
<evidence type="ECO:0000256" key="4">
    <source>
        <dbReference type="ARBA" id="ARBA00023163"/>
    </source>
</evidence>
<dbReference type="InterPro" id="IPR014284">
    <property type="entry name" value="RNA_pol_sigma-70_dom"/>
</dbReference>
<keyword evidence="4" id="KW-0804">Transcription</keyword>
<gene>
    <name evidence="6" type="ORF">KL86DYS1_31311</name>
</gene>
<evidence type="ECO:0000256" key="2">
    <source>
        <dbReference type="ARBA" id="ARBA00023015"/>
    </source>
</evidence>
<dbReference type="Pfam" id="PF04542">
    <property type="entry name" value="Sigma70_r2"/>
    <property type="match status" value="1"/>
</dbReference>
<evidence type="ECO:0000256" key="3">
    <source>
        <dbReference type="ARBA" id="ARBA00023082"/>
    </source>
</evidence>
<dbReference type="InterPro" id="IPR013324">
    <property type="entry name" value="RNA_pol_sigma_r3/r4-like"/>
</dbReference>
<proteinExistence type="inferred from homology"/>
<dbReference type="InterPro" id="IPR039425">
    <property type="entry name" value="RNA_pol_sigma-70-like"/>
</dbReference>
<dbReference type="InterPro" id="IPR013325">
    <property type="entry name" value="RNA_pol_sigma_r2"/>
</dbReference>
<dbReference type="EMBL" id="FLUM01000003">
    <property type="protein sequence ID" value="SBW06199.1"/>
    <property type="molecule type" value="Genomic_DNA"/>
</dbReference>
<sequence length="196" mass="22992">MSSPKNDIDKTTLLRLKDGQKAAFELLYWKYNPKLYNFVYSILYDKSLAEDITQTCFLKIWELHKEIDPDKGFASYLYTIARNLVYKETERLLQMSKFQAVSQINNNDTDHETEKKLDAAFFESYINNIIDQLPPSRREIFILSRKEGLTNKEIASKLAISEKTVETQIYRSLLFLKEKMKGQFTLLALLFLAHNI</sequence>
<dbReference type="Pfam" id="PF08281">
    <property type="entry name" value="Sigma70_r4_2"/>
    <property type="match status" value="1"/>
</dbReference>
<keyword evidence="2" id="KW-0805">Transcription regulation</keyword>
<dbReference type="InterPro" id="IPR000792">
    <property type="entry name" value="Tscrpt_reg_LuxR_C"/>
</dbReference>
<dbReference type="NCBIfam" id="TIGR02937">
    <property type="entry name" value="sigma70-ECF"/>
    <property type="match status" value="1"/>
</dbReference>
<dbReference type="NCBIfam" id="TIGR02985">
    <property type="entry name" value="Sig70_bacteroi1"/>
    <property type="match status" value="1"/>
</dbReference>
<comment type="similarity">
    <text evidence="1">Belongs to the sigma-70 factor family. ECF subfamily.</text>
</comment>
<dbReference type="SUPFAM" id="SSF88659">
    <property type="entry name" value="Sigma3 and sigma4 domains of RNA polymerase sigma factors"/>
    <property type="match status" value="1"/>
</dbReference>
<dbReference type="AlphaFoldDB" id="A0A212K3C4"/>
<dbReference type="Gene3D" id="1.10.10.10">
    <property type="entry name" value="Winged helix-like DNA-binding domain superfamily/Winged helix DNA-binding domain"/>
    <property type="match status" value="1"/>
</dbReference>
<dbReference type="InterPro" id="IPR036388">
    <property type="entry name" value="WH-like_DNA-bd_sf"/>
</dbReference>
<dbReference type="InterPro" id="IPR014327">
    <property type="entry name" value="RNA_pol_sigma70_bacteroid"/>
</dbReference>
<evidence type="ECO:0000313" key="6">
    <source>
        <dbReference type="EMBL" id="SBW06199.1"/>
    </source>
</evidence>